<reference evidence="2" key="1">
    <citation type="journal article" date="2019" name="Int. J. Syst. Evol. Microbiol.">
        <title>The Global Catalogue of Microorganisms (GCM) 10K type strain sequencing project: providing services to taxonomists for standard genome sequencing and annotation.</title>
        <authorList>
            <consortium name="The Broad Institute Genomics Platform"/>
            <consortium name="The Broad Institute Genome Sequencing Center for Infectious Disease"/>
            <person name="Wu L."/>
            <person name="Ma J."/>
        </authorList>
    </citation>
    <scope>NUCLEOTIDE SEQUENCE [LARGE SCALE GENOMIC DNA]</scope>
    <source>
        <strain evidence="2">JCM 18410</strain>
    </source>
</reference>
<proteinExistence type="predicted"/>
<comment type="caution">
    <text evidence="1">The sequence shown here is derived from an EMBL/GenBank/DDBJ whole genome shotgun (WGS) entry which is preliminary data.</text>
</comment>
<protein>
    <submittedName>
        <fullName evidence="1">Uncharacterized protein</fullName>
    </submittedName>
</protein>
<dbReference type="Proteomes" id="UP001500124">
    <property type="component" value="Unassembled WGS sequence"/>
</dbReference>
<evidence type="ECO:0000313" key="1">
    <source>
        <dbReference type="EMBL" id="GAA5051168.1"/>
    </source>
</evidence>
<keyword evidence="2" id="KW-1185">Reference proteome</keyword>
<evidence type="ECO:0000313" key="2">
    <source>
        <dbReference type="Proteomes" id="UP001500124"/>
    </source>
</evidence>
<dbReference type="EMBL" id="BAABKC010000026">
    <property type="protein sequence ID" value="GAA5051168.1"/>
    <property type="molecule type" value="Genomic_DNA"/>
</dbReference>
<organism evidence="1 2">
    <name type="scientific">Streptomyces similanensis</name>
    <dbReference type="NCBI Taxonomy" id="1274988"/>
    <lineage>
        <taxon>Bacteria</taxon>
        <taxon>Bacillati</taxon>
        <taxon>Actinomycetota</taxon>
        <taxon>Actinomycetes</taxon>
        <taxon>Kitasatosporales</taxon>
        <taxon>Streptomycetaceae</taxon>
        <taxon>Streptomyces</taxon>
    </lineage>
</organism>
<sequence length="69" mass="7796">MRGQADPVGAGMLHRVREQFADQQGGGVQHLVVQFRVPVPYPVHRLVPRDGDRVRCGRYGQSEPVYCHE</sequence>
<gene>
    <name evidence="1" type="ORF">GCM10023336_19640</name>
</gene>
<name>A0ABP9K6V8_9ACTN</name>
<accession>A0ABP9K6V8</accession>